<comment type="caution">
    <text evidence="2">The sequence shown here is derived from an EMBL/GenBank/DDBJ whole genome shotgun (WGS) entry which is preliminary data.</text>
</comment>
<gene>
    <name evidence="2" type="ORF">CEJ45_08540</name>
</gene>
<keyword evidence="1" id="KW-0732">Signal</keyword>
<organism evidence="2 3">
    <name type="scientific">Herbaspirillum aquaticum</name>
    <dbReference type="NCBI Taxonomy" id="568783"/>
    <lineage>
        <taxon>Bacteria</taxon>
        <taxon>Pseudomonadati</taxon>
        <taxon>Pseudomonadota</taxon>
        <taxon>Betaproteobacteria</taxon>
        <taxon>Burkholderiales</taxon>
        <taxon>Oxalobacteraceae</taxon>
        <taxon>Herbaspirillum</taxon>
    </lineage>
</organism>
<evidence type="ECO:0000313" key="2">
    <source>
        <dbReference type="EMBL" id="OWY35311.1"/>
    </source>
</evidence>
<dbReference type="PROSITE" id="PS51257">
    <property type="entry name" value="PROKAR_LIPOPROTEIN"/>
    <property type="match status" value="1"/>
</dbReference>
<feature type="chain" id="PRO_5013370666" evidence="1">
    <location>
        <begin position="22"/>
        <end position="80"/>
    </location>
</feature>
<accession>A0A225SVX8</accession>
<dbReference type="AlphaFoldDB" id="A0A225SVX8"/>
<evidence type="ECO:0000313" key="3">
    <source>
        <dbReference type="Proteomes" id="UP000214747"/>
    </source>
</evidence>
<evidence type="ECO:0000256" key="1">
    <source>
        <dbReference type="SAM" id="SignalP"/>
    </source>
</evidence>
<dbReference type="Proteomes" id="UP000214747">
    <property type="component" value="Unassembled WGS sequence"/>
</dbReference>
<dbReference type="EMBL" id="NJGV01000006">
    <property type="protein sequence ID" value="OWY35311.1"/>
    <property type="molecule type" value="Genomic_DNA"/>
</dbReference>
<feature type="signal peptide" evidence="1">
    <location>
        <begin position="1"/>
        <end position="21"/>
    </location>
</feature>
<name>A0A225SVX8_9BURK</name>
<sequence>MWKTRLLLCLLLIVSSGCEMTGRMSNPVAGGSAIVDNGCNWTRPIFIDKTDKLSQGTVDQILAHNMTGQRLCGWQPSKKN</sequence>
<proteinExistence type="predicted"/>
<protein>
    <submittedName>
        <fullName evidence="2">Uncharacterized protein</fullName>
    </submittedName>
</protein>
<reference evidence="2 3" key="1">
    <citation type="journal article" date="2010" name="Int. J. Syst. Evol. Microbiol.">
        <title>Reclassification of Herbaspirillum putei as a later heterotypic synonym of Herbaspirillum huttiense, with the description of H. huttiense subsp. huttiense subsp. nov. and H. huttiense subsp. putei subsp. nov., comb. nov., and description of Herbaspirillum aquaticum sp. nov.</title>
        <authorList>
            <person name="Dobritsa A.P."/>
            <person name="Reddy M.C."/>
            <person name="Samadpour M."/>
        </authorList>
    </citation>
    <scope>NUCLEOTIDE SEQUENCE [LARGE SCALE GENOMIC DNA]</scope>
    <source>
        <strain evidence="2 3">IEH 4430</strain>
    </source>
</reference>
<keyword evidence="3" id="KW-1185">Reference proteome</keyword>